<reference evidence="3 4" key="1">
    <citation type="submission" date="2019-06" db="EMBL/GenBank/DDBJ databases">
        <title>Whole genome shotgun sequence of Pseudonocardia hydrocarbonoxydans NBRC 14498.</title>
        <authorList>
            <person name="Hosoyama A."/>
            <person name="Uohara A."/>
            <person name="Ohji S."/>
            <person name="Ichikawa N."/>
        </authorList>
    </citation>
    <scope>NUCLEOTIDE SEQUENCE [LARGE SCALE GENOMIC DNA]</scope>
    <source>
        <strain evidence="3 4">NBRC 14498</strain>
    </source>
</reference>
<proteinExistence type="predicted"/>
<dbReference type="Pfam" id="PF17820">
    <property type="entry name" value="PDZ_6"/>
    <property type="match status" value="1"/>
</dbReference>
<evidence type="ECO:0000313" key="4">
    <source>
        <dbReference type="Proteomes" id="UP000320338"/>
    </source>
</evidence>
<dbReference type="PROSITE" id="PS50106">
    <property type="entry name" value="PDZ"/>
    <property type="match status" value="1"/>
</dbReference>
<organism evidence="3 4">
    <name type="scientific">Pseudonocardia hydrocarbonoxydans</name>
    <dbReference type="NCBI Taxonomy" id="76726"/>
    <lineage>
        <taxon>Bacteria</taxon>
        <taxon>Bacillati</taxon>
        <taxon>Actinomycetota</taxon>
        <taxon>Actinomycetes</taxon>
        <taxon>Pseudonocardiales</taxon>
        <taxon>Pseudonocardiaceae</taxon>
        <taxon>Pseudonocardia</taxon>
    </lineage>
</organism>
<feature type="region of interest" description="Disordered" evidence="1">
    <location>
        <begin position="1"/>
        <end position="26"/>
    </location>
</feature>
<dbReference type="InterPro" id="IPR036034">
    <property type="entry name" value="PDZ_sf"/>
</dbReference>
<dbReference type="AlphaFoldDB" id="A0A4Y3WJX2"/>
<comment type="caution">
    <text evidence="3">The sequence shown here is derived from an EMBL/GenBank/DDBJ whole genome shotgun (WGS) entry which is preliminary data.</text>
</comment>
<name>A0A4Y3WJX2_9PSEU</name>
<sequence length="85" mass="8563">MTDERGEPVGAGVAALDPAGPAATAGAQAGDLITQIDGDEVRTSQDVQAAIAERRPGDVVRLTVARPPAAEPYTLTITLGELPAA</sequence>
<dbReference type="InterPro" id="IPR001478">
    <property type="entry name" value="PDZ"/>
</dbReference>
<dbReference type="SUPFAM" id="SSF50156">
    <property type="entry name" value="PDZ domain-like"/>
    <property type="match status" value="1"/>
</dbReference>
<dbReference type="Proteomes" id="UP000320338">
    <property type="component" value="Unassembled WGS sequence"/>
</dbReference>
<dbReference type="RefSeq" id="WP_218030039.1">
    <property type="nucleotide sequence ID" value="NZ_BAAARZ010000001.1"/>
</dbReference>
<feature type="compositionally biased region" description="Low complexity" evidence="1">
    <location>
        <begin position="10"/>
        <end position="26"/>
    </location>
</feature>
<evidence type="ECO:0000256" key="1">
    <source>
        <dbReference type="SAM" id="MobiDB-lite"/>
    </source>
</evidence>
<protein>
    <recommendedName>
        <fullName evidence="2">PDZ domain-containing protein</fullName>
    </recommendedName>
</protein>
<dbReference type="Gene3D" id="2.30.42.10">
    <property type="match status" value="1"/>
</dbReference>
<dbReference type="InterPro" id="IPR041489">
    <property type="entry name" value="PDZ_6"/>
</dbReference>
<evidence type="ECO:0000259" key="2">
    <source>
        <dbReference type="PROSITE" id="PS50106"/>
    </source>
</evidence>
<dbReference type="SMART" id="SM00228">
    <property type="entry name" value="PDZ"/>
    <property type="match status" value="1"/>
</dbReference>
<dbReference type="EMBL" id="BJNG01000012">
    <property type="protein sequence ID" value="GEC19045.1"/>
    <property type="molecule type" value="Genomic_DNA"/>
</dbReference>
<feature type="domain" description="PDZ" evidence="2">
    <location>
        <begin position="1"/>
        <end position="68"/>
    </location>
</feature>
<evidence type="ECO:0000313" key="3">
    <source>
        <dbReference type="EMBL" id="GEC19045.1"/>
    </source>
</evidence>
<gene>
    <name evidence="3" type="ORF">PHY01_13280</name>
</gene>
<keyword evidence="4" id="KW-1185">Reference proteome</keyword>
<accession>A0A4Y3WJX2</accession>